<keyword evidence="6" id="KW-0325">Glycoprotein</keyword>
<feature type="compositionally biased region" description="Gly residues" evidence="7">
    <location>
        <begin position="189"/>
        <end position="221"/>
    </location>
</feature>
<evidence type="ECO:0000313" key="10">
    <source>
        <dbReference type="Proteomes" id="UP000030653"/>
    </source>
</evidence>
<dbReference type="STRING" id="1858805.M5FVV6"/>
<dbReference type="OrthoDB" id="5985073at2759"/>
<dbReference type="PROSITE" id="PS51212">
    <property type="entry name" value="WSC"/>
    <property type="match status" value="2"/>
</dbReference>
<comment type="subcellular location">
    <subcellularLocation>
        <location evidence="1">Membrane</location>
        <topology evidence="1">Single-pass membrane protein</topology>
    </subcellularLocation>
</comment>
<feature type="domain" description="WSC" evidence="8">
    <location>
        <begin position="465"/>
        <end position="564"/>
    </location>
</feature>
<dbReference type="InterPro" id="IPR051836">
    <property type="entry name" value="Kremen_rcpt"/>
</dbReference>
<dbReference type="EMBL" id="JH795876">
    <property type="protein sequence ID" value="EJT97496.1"/>
    <property type="molecule type" value="Genomic_DNA"/>
</dbReference>
<dbReference type="GeneID" id="63685798"/>
<evidence type="ECO:0000256" key="7">
    <source>
        <dbReference type="SAM" id="MobiDB-lite"/>
    </source>
</evidence>
<evidence type="ECO:0000256" key="4">
    <source>
        <dbReference type="ARBA" id="ARBA00022989"/>
    </source>
</evidence>
<feature type="region of interest" description="Disordered" evidence="7">
    <location>
        <begin position="149"/>
        <end position="233"/>
    </location>
</feature>
<proteinExistence type="predicted"/>
<name>M5FVV6_DACPD</name>
<protein>
    <submittedName>
        <fullName evidence="9">WSC-domain-containing protein</fullName>
    </submittedName>
</protein>
<keyword evidence="10" id="KW-1185">Reference proteome</keyword>
<dbReference type="PANTHER" id="PTHR24269:SF16">
    <property type="entry name" value="PROTEIN SLG1"/>
    <property type="match status" value="1"/>
</dbReference>
<dbReference type="Pfam" id="PF01822">
    <property type="entry name" value="WSC"/>
    <property type="match status" value="2"/>
</dbReference>
<keyword evidence="3" id="KW-0732">Signal</keyword>
<dbReference type="InterPro" id="IPR002889">
    <property type="entry name" value="WSC_carb-bd"/>
</dbReference>
<evidence type="ECO:0000259" key="8">
    <source>
        <dbReference type="PROSITE" id="PS51212"/>
    </source>
</evidence>
<dbReference type="PANTHER" id="PTHR24269">
    <property type="entry name" value="KREMEN PROTEIN"/>
    <property type="match status" value="1"/>
</dbReference>
<keyword evidence="4" id="KW-1133">Transmembrane helix</keyword>
<dbReference type="Proteomes" id="UP000030653">
    <property type="component" value="Unassembled WGS sequence"/>
</dbReference>
<sequence>MVAVVFVNKHDKLSALIPTSTGKSDPDNFTPSRMRSFVYLSLLAIGGSRSTRALTIGRRALCPSVTGTNIGFAPIPALAPATVASQTFLSTDPDGDCESVCATAGYTYSAAADGGLFCICSDNFNNSELVSTDDSSSVPAGFVRIFNGGARVPDEGTPVSPHPNGGGFLGASGSGGETGGLAGSDDTGGTSGTGGTGGNGGEGGTGGTGGTGSIGGTGGSGPSPPGPPLTTTSTTTAIAAASSSLGPITPTNRVVTFVELGCYVEPQPGDPSVRGLTGSFSGLVPDLTIDGCLSYCDSLGFVLAGVEDGNECYCGNTVENGASPIDESECDTPCVGDDAEVCGGNYRFNLFANLVGVASGGLLVPTTAPGNPGVTTTVVPTNPPSIPVSTTATTSSASITSFSATSTILTTAGTTTAAPTALASGVIPIVTDSLSVSDGVTVTVPVTVSQPTGTSTSIQTAPAPAYTYAGCFSEPIDPVTHTVIHSVANLTAIEADLTVELCVNVCAGLDYPYAAVEAGDECYCSDGLYYGAVPASASACTTACIGNAEETCGGTNHFSLYADPDITLALGAGNGLPPGTPGRRSWSHQPWSRFGRRPQEKPSHVY</sequence>
<feature type="compositionally biased region" description="Gly residues" evidence="7">
    <location>
        <begin position="164"/>
        <end position="182"/>
    </location>
</feature>
<dbReference type="SMART" id="SM00321">
    <property type="entry name" value="WSC"/>
    <property type="match status" value="2"/>
</dbReference>
<feature type="domain" description="WSC" evidence="8">
    <location>
        <begin position="256"/>
        <end position="354"/>
    </location>
</feature>
<keyword evidence="2" id="KW-0812">Transmembrane</keyword>
<feature type="region of interest" description="Disordered" evidence="7">
    <location>
        <begin position="579"/>
        <end position="606"/>
    </location>
</feature>
<evidence type="ECO:0000256" key="5">
    <source>
        <dbReference type="ARBA" id="ARBA00023136"/>
    </source>
</evidence>
<feature type="compositionally biased region" description="Basic and acidic residues" evidence="7">
    <location>
        <begin position="597"/>
        <end position="606"/>
    </location>
</feature>
<evidence type="ECO:0000256" key="6">
    <source>
        <dbReference type="ARBA" id="ARBA00023180"/>
    </source>
</evidence>
<gene>
    <name evidence="9" type="ORF">DACRYDRAFT_119196</name>
</gene>
<dbReference type="HOGENOM" id="CLU_450561_0_0_1"/>
<evidence type="ECO:0000256" key="3">
    <source>
        <dbReference type="ARBA" id="ARBA00022729"/>
    </source>
</evidence>
<evidence type="ECO:0000313" key="9">
    <source>
        <dbReference type="EMBL" id="EJT97496.1"/>
    </source>
</evidence>
<organism evidence="9 10">
    <name type="scientific">Dacryopinax primogenitus (strain DJM 731)</name>
    <name type="common">Brown rot fungus</name>
    <dbReference type="NCBI Taxonomy" id="1858805"/>
    <lineage>
        <taxon>Eukaryota</taxon>
        <taxon>Fungi</taxon>
        <taxon>Dikarya</taxon>
        <taxon>Basidiomycota</taxon>
        <taxon>Agaricomycotina</taxon>
        <taxon>Dacrymycetes</taxon>
        <taxon>Dacrymycetales</taxon>
        <taxon>Dacrymycetaceae</taxon>
        <taxon>Dacryopinax</taxon>
    </lineage>
</organism>
<dbReference type="AlphaFoldDB" id="M5FVV6"/>
<evidence type="ECO:0000256" key="2">
    <source>
        <dbReference type="ARBA" id="ARBA00022692"/>
    </source>
</evidence>
<reference evidence="9 10" key="1">
    <citation type="journal article" date="2012" name="Science">
        <title>The Paleozoic origin of enzymatic lignin decomposition reconstructed from 31 fungal genomes.</title>
        <authorList>
            <person name="Floudas D."/>
            <person name="Binder M."/>
            <person name="Riley R."/>
            <person name="Barry K."/>
            <person name="Blanchette R.A."/>
            <person name="Henrissat B."/>
            <person name="Martinez A.T."/>
            <person name="Otillar R."/>
            <person name="Spatafora J.W."/>
            <person name="Yadav J.S."/>
            <person name="Aerts A."/>
            <person name="Benoit I."/>
            <person name="Boyd A."/>
            <person name="Carlson A."/>
            <person name="Copeland A."/>
            <person name="Coutinho P.M."/>
            <person name="de Vries R.P."/>
            <person name="Ferreira P."/>
            <person name="Findley K."/>
            <person name="Foster B."/>
            <person name="Gaskell J."/>
            <person name="Glotzer D."/>
            <person name="Gorecki P."/>
            <person name="Heitman J."/>
            <person name="Hesse C."/>
            <person name="Hori C."/>
            <person name="Igarashi K."/>
            <person name="Jurgens J.A."/>
            <person name="Kallen N."/>
            <person name="Kersten P."/>
            <person name="Kohler A."/>
            <person name="Kuees U."/>
            <person name="Kumar T.K.A."/>
            <person name="Kuo A."/>
            <person name="LaButti K."/>
            <person name="Larrondo L.F."/>
            <person name="Lindquist E."/>
            <person name="Ling A."/>
            <person name="Lombard V."/>
            <person name="Lucas S."/>
            <person name="Lundell T."/>
            <person name="Martin R."/>
            <person name="McLaughlin D.J."/>
            <person name="Morgenstern I."/>
            <person name="Morin E."/>
            <person name="Murat C."/>
            <person name="Nagy L.G."/>
            <person name="Nolan M."/>
            <person name="Ohm R.A."/>
            <person name="Patyshakuliyeva A."/>
            <person name="Rokas A."/>
            <person name="Ruiz-Duenas F.J."/>
            <person name="Sabat G."/>
            <person name="Salamov A."/>
            <person name="Samejima M."/>
            <person name="Schmutz J."/>
            <person name="Slot J.C."/>
            <person name="St John F."/>
            <person name="Stenlid J."/>
            <person name="Sun H."/>
            <person name="Sun S."/>
            <person name="Syed K."/>
            <person name="Tsang A."/>
            <person name="Wiebenga A."/>
            <person name="Young D."/>
            <person name="Pisabarro A."/>
            <person name="Eastwood D.C."/>
            <person name="Martin F."/>
            <person name="Cullen D."/>
            <person name="Grigoriev I.V."/>
            <person name="Hibbett D.S."/>
        </authorList>
    </citation>
    <scope>NUCLEOTIDE SEQUENCE [LARGE SCALE GENOMIC DNA]</scope>
    <source>
        <strain evidence="9 10">DJM-731 SS1</strain>
    </source>
</reference>
<accession>M5FVV6</accession>
<dbReference type="GO" id="GO:0005886">
    <property type="term" value="C:plasma membrane"/>
    <property type="evidence" value="ECO:0007669"/>
    <property type="project" value="TreeGrafter"/>
</dbReference>
<keyword evidence="5" id="KW-0472">Membrane</keyword>
<dbReference type="RefSeq" id="XP_040624394.1">
    <property type="nucleotide sequence ID" value="XM_040770736.1"/>
</dbReference>
<evidence type="ECO:0000256" key="1">
    <source>
        <dbReference type="ARBA" id="ARBA00004167"/>
    </source>
</evidence>